<organism evidence="3 4">
    <name type="scientific">Nocardioides szechwanensis</name>
    <dbReference type="NCBI Taxonomy" id="1005944"/>
    <lineage>
        <taxon>Bacteria</taxon>
        <taxon>Bacillati</taxon>
        <taxon>Actinomycetota</taxon>
        <taxon>Actinomycetes</taxon>
        <taxon>Propionibacteriales</taxon>
        <taxon>Nocardioidaceae</taxon>
        <taxon>Nocardioides</taxon>
    </lineage>
</organism>
<dbReference type="OrthoDB" id="2340043at2"/>
<dbReference type="InterPro" id="IPR036691">
    <property type="entry name" value="Endo/exonu/phosph_ase_sf"/>
</dbReference>
<evidence type="ECO:0000259" key="2">
    <source>
        <dbReference type="Pfam" id="PF03372"/>
    </source>
</evidence>
<feature type="transmembrane region" description="Helical" evidence="1">
    <location>
        <begin position="37"/>
        <end position="57"/>
    </location>
</feature>
<proteinExistence type="predicted"/>
<dbReference type="RefSeq" id="WP_091027079.1">
    <property type="nucleotide sequence ID" value="NZ_BKAE01000028.1"/>
</dbReference>
<feature type="transmembrane region" description="Helical" evidence="1">
    <location>
        <begin position="69"/>
        <end position="89"/>
    </location>
</feature>
<keyword evidence="1" id="KW-0812">Transmembrane</keyword>
<protein>
    <submittedName>
        <fullName evidence="3">Uncharacterized conserved protein YafD, endonuclease/exonuclease/phosphatase (EEP) superfamily</fullName>
    </submittedName>
</protein>
<keyword evidence="3" id="KW-0255">Endonuclease</keyword>
<evidence type="ECO:0000313" key="3">
    <source>
        <dbReference type="EMBL" id="SDO73758.1"/>
    </source>
</evidence>
<dbReference type="Pfam" id="PF03372">
    <property type="entry name" value="Exo_endo_phos"/>
    <property type="match status" value="1"/>
</dbReference>
<dbReference type="STRING" id="1005944.SAMN05192576_0359"/>
<gene>
    <name evidence="3" type="ORF">SAMN05192576_0359</name>
</gene>
<dbReference type="AlphaFoldDB" id="A0A1H0LZX5"/>
<keyword evidence="3" id="KW-0378">Hydrolase</keyword>
<dbReference type="GO" id="GO:0004519">
    <property type="term" value="F:endonuclease activity"/>
    <property type="evidence" value="ECO:0007669"/>
    <property type="project" value="UniProtKB-KW"/>
</dbReference>
<evidence type="ECO:0000256" key="1">
    <source>
        <dbReference type="SAM" id="Phobius"/>
    </source>
</evidence>
<feature type="domain" description="Endonuclease/exonuclease/phosphatase" evidence="2">
    <location>
        <begin position="109"/>
        <end position="312"/>
    </location>
</feature>
<keyword evidence="4" id="KW-1185">Reference proteome</keyword>
<name>A0A1H0LZX5_9ACTN</name>
<dbReference type="GO" id="GO:0004527">
    <property type="term" value="F:exonuclease activity"/>
    <property type="evidence" value="ECO:0007669"/>
    <property type="project" value="UniProtKB-KW"/>
</dbReference>
<accession>A0A1H0LZX5</accession>
<dbReference type="EMBL" id="FNIC01000014">
    <property type="protein sequence ID" value="SDO73758.1"/>
    <property type="molecule type" value="Genomic_DNA"/>
</dbReference>
<keyword evidence="1" id="KW-0472">Membrane</keyword>
<keyword evidence="3" id="KW-0540">Nuclease</keyword>
<dbReference type="SUPFAM" id="SSF56219">
    <property type="entry name" value="DNase I-like"/>
    <property type="match status" value="1"/>
</dbReference>
<dbReference type="Proteomes" id="UP000199004">
    <property type="component" value="Unassembled WGS sequence"/>
</dbReference>
<dbReference type="InterPro" id="IPR005135">
    <property type="entry name" value="Endo/exonuclease/phosphatase"/>
</dbReference>
<sequence>MTPARAAYWCALTVVLLPAAALTVVRLVEPDLARAVQLQAFTPFGLPLYAVGLVLLLGGMLRGVAGQRLLAVPLVMAVAGLGLHGWWFAPLVTGPDPEPPTSGDEVVVLTSNLFAGRGDAAQLVEEASAARVDVLVVSEVTERAVLDMEAVGLADVFPYRAGRAGETVMGTMVFSREPIEVVETLDTLFDGLRVRTGDLDLLAVHPAPPTLFHDWGKDHRMILTAAQEPGVDLIAGDLNATLDHAPLRALVDAGYRDTAELANEGLAATWPVDGGFPLLSLLPPSVAIDHIMVATGWVVAATETVDIDGADHRAVLATVVSR</sequence>
<keyword evidence="3" id="KW-0269">Exonuclease</keyword>
<dbReference type="Gene3D" id="3.60.10.10">
    <property type="entry name" value="Endonuclease/exonuclease/phosphatase"/>
    <property type="match status" value="1"/>
</dbReference>
<evidence type="ECO:0000313" key="4">
    <source>
        <dbReference type="Proteomes" id="UP000199004"/>
    </source>
</evidence>
<keyword evidence="1" id="KW-1133">Transmembrane helix</keyword>
<reference evidence="3 4" key="1">
    <citation type="submission" date="2016-10" db="EMBL/GenBank/DDBJ databases">
        <authorList>
            <person name="de Groot N.N."/>
        </authorList>
    </citation>
    <scope>NUCLEOTIDE SEQUENCE [LARGE SCALE GENOMIC DNA]</scope>
    <source>
        <strain evidence="3 4">CGMCC 1.11147</strain>
    </source>
</reference>